<dbReference type="InterPro" id="IPR016142">
    <property type="entry name" value="Citrate_synth-like_lrg_a-sub"/>
</dbReference>
<dbReference type="GO" id="GO:0050440">
    <property type="term" value="F:2-methylcitrate synthase activity"/>
    <property type="evidence" value="ECO:0007669"/>
    <property type="project" value="UniProtKB-EC"/>
</dbReference>
<dbReference type="InterPro" id="IPR019810">
    <property type="entry name" value="Citrate_synthase_AS"/>
</dbReference>
<dbReference type="InterPro" id="IPR024176">
    <property type="entry name" value="Citrate_synthase_bac-typ"/>
</dbReference>
<dbReference type="Pfam" id="PF00285">
    <property type="entry name" value="Citrate_synt"/>
    <property type="match status" value="1"/>
</dbReference>
<dbReference type="OrthoDB" id="9800864at2"/>
<evidence type="ECO:0000256" key="9">
    <source>
        <dbReference type="PIRSR" id="PIRSR001369-1"/>
    </source>
</evidence>
<dbReference type="PROSITE" id="PS00480">
    <property type="entry name" value="CITRATE_SYNTHASE"/>
    <property type="match status" value="1"/>
</dbReference>
<evidence type="ECO:0000256" key="7">
    <source>
        <dbReference type="ARBA" id="ARBA00049288"/>
    </source>
</evidence>
<evidence type="ECO:0000313" key="12">
    <source>
        <dbReference type="Proteomes" id="UP000243679"/>
    </source>
</evidence>
<comment type="catalytic activity">
    <reaction evidence="7">
        <text>oxaloacetate + acetyl-CoA + H2O = citrate + CoA + H(+)</text>
        <dbReference type="Rhea" id="RHEA:16845"/>
        <dbReference type="ChEBI" id="CHEBI:15377"/>
        <dbReference type="ChEBI" id="CHEBI:15378"/>
        <dbReference type="ChEBI" id="CHEBI:16452"/>
        <dbReference type="ChEBI" id="CHEBI:16947"/>
        <dbReference type="ChEBI" id="CHEBI:57287"/>
        <dbReference type="ChEBI" id="CHEBI:57288"/>
        <dbReference type="EC" id="2.3.3.16"/>
    </reaction>
</comment>
<dbReference type="Gene3D" id="1.10.230.10">
    <property type="entry name" value="Cytochrome P450-Terp, domain 2"/>
    <property type="match status" value="1"/>
</dbReference>
<comment type="pathway">
    <text evidence="1">Carbohydrate metabolism; tricarboxylic acid cycle; isocitrate from oxaloacetate: step 1/2.</text>
</comment>
<keyword evidence="4" id="KW-0816">Tricarboxylic acid cycle</keyword>
<dbReference type="PRINTS" id="PR00143">
    <property type="entry name" value="CITRTSNTHASE"/>
</dbReference>
<evidence type="ECO:0000256" key="2">
    <source>
        <dbReference type="ARBA" id="ARBA00005026"/>
    </source>
</evidence>
<organism evidence="11 12">
    <name type="scientific">Candidatus Nitrosoglobus terrae</name>
    <dbReference type="NCBI Taxonomy" id="1630141"/>
    <lineage>
        <taxon>Bacteria</taxon>
        <taxon>Pseudomonadati</taxon>
        <taxon>Pseudomonadota</taxon>
        <taxon>Gammaproteobacteria</taxon>
        <taxon>Chromatiales</taxon>
        <taxon>Chromatiaceae</taxon>
        <taxon>Candidatus Nitrosoglobus</taxon>
    </lineage>
</organism>
<dbReference type="AlphaFoldDB" id="A0A1Q2SN46"/>
<dbReference type="FunFam" id="1.10.230.10:FF:000003">
    <property type="entry name" value="Citrate synthase"/>
    <property type="match status" value="1"/>
</dbReference>
<feature type="active site" evidence="9">
    <location>
        <position position="259"/>
    </location>
</feature>
<dbReference type="GO" id="GO:0036440">
    <property type="term" value="F:citrate synthase activity"/>
    <property type="evidence" value="ECO:0007669"/>
    <property type="project" value="UniProtKB-EC"/>
</dbReference>
<evidence type="ECO:0000256" key="4">
    <source>
        <dbReference type="ARBA" id="ARBA00022532"/>
    </source>
</evidence>
<dbReference type="InterPro" id="IPR002020">
    <property type="entry name" value="Citrate_synthase"/>
</dbReference>
<evidence type="ECO:0000256" key="3">
    <source>
        <dbReference type="ARBA" id="ARBA00010566"/>
    </source>
</evidence>
<dbReference type="Proteomes" id="UP000243679">
    <property type="component" value="Chromosome"/>
</dbReference>
<evidence type="ECO:0000256" key="8">
    <source>
        <dbReference type="PIRNR" id="PIRNR001369"/>
    </source>
</evidence>
<dbReference type="InterPro" id="IPR011278">
    <property type="entry name" value="2-MeCitrate/Citrate_synth_II"/>
</dbReference>
<reference evidence="11 12" key="1">
    <citation type="journal article" date="2017" name="ISME J.">
        <title>An acid-tolerant ammonia-oxidizing ?-proteobacterium from soil.</title>
        <authorList>
            <person name="Hayatsu M."/>
            <person name="Tago K."/>
            <person name="Uchiyama I."/>
            <person name="Toyoda A."/>
            <person name="Wang Y."/>
            <person name="Shimomura Y."/>
            <person name="Okubo T."/>
            <person name="Kurisu F."/>
            <person name="Hirono Y."/>
            <person name="Nonaka K."/>
            <person name="Akiyama H."/>
            <person name="Itoh T."/>
            <person name="Takami H."/>
        </authorList>
    </citation>
    <scope>NUCLEOTIDE SEQUENCE [LARGE SCALE GENOMIC DNA]</scope>
    <source>
        <strain evidence="11 12">TAO100</strain>
    </source>
</reference>
<evidence type="ECO:0000256" key="5">
    <source>
        <dbReference type="ARBA" id="ARBA00022679"/>
    </source>
</evidence>
<gene>
    <name evidence="11" type="ORF">TAO_1163</name>
</gene>
<dbReference type="PANTHER" id="PTHR11739:SF25">
    <property type="entry name" value="CITRATE SYNTHASE-RELATED PROTEIN DDB_G0287281"/>
    <property type="match status" value="1"/>
</dbReference>
<dbReference type="PANTHER" id="PTHR11739">
    <property type="entry name" value="CITRATE SYNTHASE"/>
    <property type="match status" value="1"/>
</dbReference>
<dbReference type="RefSeq" id="WP_096527072.1">
    <property type="nucleotide sequence ID" value="NZ_AP014836.1"/>
</dbReference>
<feature type="active site" evidence="9">
    <location>
        <position position="310"/>
    </location>
</feature>
<dbReference type="EMBL" id="AP014836">
    <property type="protein sequence ID" value="BAW80533.1"/>
    <property type="molecule type" value="Genomic_DNA"/>
</dbReference>
<sequence length="373" mass="42089">MSTGKTSSGLAGIIAGKTKISTVGKESRGLTYRGYPLEVLAEQASFEEVAYLLLYGQLPTYNQLTQYRRQLQSLRGLPKELKLVLEALPRESHPMDVIRTGCSALGCLEPETDITPQQDIANRLIALFPSMLLYWYQFHHQGVRIETRTAEDSIAGHFLQLLHNTPPDEISRRVLDISLTLYAEHEFAASTFTARVVTSTASDFYSAVTAAIGALRGSLHGGANEAAMVLIDRFSNPDDAENEIMAMLVEKEKIMGFGHRIYKESDPRNAVIKRWCQQLADKIGDNRLFPIAERIEMVMRREKNLFPNLDFYMAPAYRFLGIPIELYTPVFVCARIAGWAAHIMEQRSDSKLIRPMAEYIGPENRDFVPIEQR</sequence>
<dbReference type="InterPro" id="IPR036969">
    <property type="entry name" value="Citrate_synthase_sf"/>
</dbReference>
<dbReference type="PIRSF" id="PIRSF001369">
    <property type="entry name" value="Citrate_synth"/>
    <property type="match status" value="1"/>
</dbReference>
<dbReference type="Gene3D" id="1.10.580.10">
    <property type="entry name" value="Citrate Synthase, domain 1"/>
    <property type="match status" value="1"/>
</dbReference>
<name>A0A1Q2SN46_9GAMM</name>
<protein>
    <recommendedName>
        <fullName evidence="8">Citrate synthase</fullName>
    </recommendedName>
</protein>
<dbReference type="SUPFAM" id="SSF48256">
    <property type="entry name" value="Citrate synthase"/>
    <property type="match status" value="1"/>
</dbReference>
<proteinExistence type="inferred from homology"/>
<comment type="pathway">
    <text evidence="2">Organic acid metabolism; propanoate degradation.</text>
</comment>
<keyword evidence="12" id="KW-1185">Reference proteome</keyword>
<comment type="similarity">
    <text evidence="3 8 10">Belongs to the citrate synthase family.</text>
</comment>
<evidence type="ECO:0000256" key="10">
    <source>
        <dbReference type="RuleBase" id="RU003406"/>
    </source>
</evidence>
<accession>A0A1Q2SN46</accession>
<dbReference type="UniPathway" id="UPA00223">
    <property type="reaction ID" value="UER00717"/>
</dbReference>
<evidence type="ECO:0000256" key="6">
    <source>
        <dbReference type="ARBA" id="ARBA00049052"/>
    </source>
</evidence>
<dbReference type="NCBIfam" id="NF009006">
    <property type="entry name" value="PRK12351.1"/>
    <property type="match status" value="1"/>
</dbReference>
<dbReference type="KEGG" id="ntt:TAO_1163"/>
<keyword evidence="5 8" id="KW-0808">Transferase</keyword>
<dbReference type="InterPro" id="IPR016143">
    <property type="entry name" value="Citrate_synth-like_sm_a-sub"/>
</dbReference>
<dbReference type="GO" id="GO:0006099">
    <property type="term" value="P:tricarboxylic acid cycle"/>
    <property type="evidence" value="ECO:0007669"/>
    <property type="project" value="UniProtKB-UniPathway"/>
</dbReference>
<dbReference type="GO" id="GO:0005975">
    <property type="term" value="P:carbohydrate metabolic process"/>
    <property type="evidence" value="ECO:0007669"/>
    <property type="project" value="TreeGrafter"/>
</dbReference>
<evidence type="ECO:0000313" key="11">
    <source>
        <dbReference type="EMBL" id="BAW80533.1"/>
    </source>
</evidence>
<evidence type="ECO:0000256" key="1">
    <source>
        <dbReference type="ARBA" id="ARBA00004751"/>
    </source>
</evidence>
<dbReference type="GO" id="GO:0005737">
    <property type="term" value="C:cytoplasm"/>
    <property type="evidence" value="ECO:0007669"/>
    <property type="project" value="InterPro"/>
</dbReference>
<comment type="catalytic activity">
    <reaction evidence="6">
        <text>propanoyl-CoA + oxaloacetate + H2O = (2S,3S)-2-methylcitrate + CoA + H(+)</text>
        <dbReference type="Rhea" id="RHEA:23780"/>
        <dbReference type="ChEBI" id="CHEBI:15377"/>
        <dbReference type="ChEBI" id="CHEBI:15378"/>
        <dbReference type="ChEBI" id="CHEBI:16452"/>
        <dbReference type="ChEBI" id="CHEBI:57287"/>
        <dbReference type="ChEBI" id="CHEBI:57392"/>
        <dbReference type="ChEBI" id="CHEBI:58853"/>
        <dbReference type="EC" id="2.3.3.5"/>
    </reaction>
</comment>
<dbReference type="NCBIfam" id="TIGR01800">
    <property type="entry name" value="cit_synth_II"/>
    <property type="match status" value="1"/>
</dbReference>
<dbReference type="GO" id="GO:0019679">
    <property type="term" value="P:propionate metabolic process, methylcitrate cycle"/>
    <property type="evidence" value="ECO:0007669"/>
    <property type="project" value="TreeGrafter"/>
</dbReference>